<keyword evidence="3" id="KW-1185">Reference proteome</keyword>
<evidence type="ECO:0000313" key="2">
    <source>
        <dbReference type="EMBL" id="KRM55412.1"/>
    </source>
</evidence>
<dbReference type="GO" id="GO:0008757">
    <property type="term" value="F:S-adenosylmethionine-dependent methyltransferase activity"/>
    <property type="evidence" value="ECO:0007669"/>
    <property type="project" value="InterPro"/>
</dbReference>
<dbReference type="PANTHER" id="PTHR43591:SF24">
    <property type="entry name" value="2-METHOXY-6-POLYPRENYL-1,4-BENZOQUINOL METHYLASE, MITOCHONDRIAL"/>
    <property type="match status" value="1"/>
</dbReference>
<organism evidence="2 3">
    <name type="scientific">Lacticaseibacillus sharpeae JCM 1186 = DSM 20505</name>
    <dbReference type="NCBI Taxonomy" id="1291052"/>
    <lineage>
        <taxon>Bacteria</taxon>
        <taxon>Bacillati</taxon>
        <taxon>Bacillota</taxon>
        <taxon>Bacilli</taxon>
        <taxon>Lactobacillales</taxon>
        <taxon>Lactobacillaceae</taxon>
        <taxon>Lacticaseibacillus</taxon>
    </lineage>
</organism>
<dbReference type="RefSeq" id="WP_054678351.1">
    <property type="nucleotide sequence ID" value="NZ_AYYO01000022.1"/>
</dbReference>
<protein>
    <submittedName>
        <fullName evidence="2">Transcriptional regulator</fullName>
    </submittedName>
</protein>
<dbReference type="PANTHER" id="PTHR43591">
    <property type="entry name" value="METHYLTRANSFERASE"/>
    <property type="match status" value="1"/>
</dbReference>
<proteinExistence type="predicted"/>
<evidence type="ECO:0000259" key="1">
    <source>
        <dbReference type="Pfam" id="PF08241"/>
    </source>
</evidence>
<dbReference type="Gene3D" id="3.40.50.150">
    <property type="entry name" value="Vaccinia Virus protein VP39"/>
    <property type="match status" value="1"/>
</dbReference>
<accession>A0A0R1ZQB8</accession>
<dbReference type="OrthoDB" id="9777497at2"/>
<dbReference type="SUPFAM" id="SSF53335">
    <property type="entry name" value="S-adenosyl-L-methionine-dependent methyltransferases"/>
    <property type="match status" value="1"/>
</dbReference>
<dbReference type="InterPro" id="IPR013216">
    <property type="entry name" value="Methyltransf_11"/>
</dbReference>
<reference evidence="2 3" key="1">
    <citation type="journal article" date="2015" name="Genome Announc.">
        <title>Expanding the biotechnology potential of lactobacilli through comparative genomics of 213 strains and associated genera.</title>
        <authorList>
            <person name="Sun Z."/>
            <person name="Harris H.M."/>
            <person name="McCann A."/>
            <person name="Guo C."/>
            <person name="Argimon S."/>
            <person name="Zhang W."/>
            <person name="Yang X."/>
            <person name="Jeffery I.B."/>
            <person name="Cooney J.C."/>
            <person name="Kagawa T.F."/>
            <person name="Liu W."/>
            <person name="Song Y."/>
            <person name="Salvetti E."/>
            <person name="Wrobel A."/>
            <person name="Rasinkangas P."/>
            <person name="Parkhill J."/>
            <person name="Rea M.C."/>
            <person name="O'Sullivan O."/>
            <person name="Ritari J."/>
            <person name="Douillard F.P."/>
            <person name="Paul Ross R."/>
            <person name="Yang R."/>
            <person name="Briner A.E."/>
            <person name="Felis G.E."/>
            <person name="de Vos W.M."/>
            <person name="Barrangou R."/>
            <person name="Klaenhammer T.R."/>
            <person name="Caufield P.W."/>
            <person name="Cui Y."/>
            <person name="Zhang H."/>
            <person name="O'Toole P.W."/>
        </authorList>
    </citation>
    <scope>NUCLEOTIDE SEQUENCE [LARGE SCALE GENOMIC DNA]</scope>
    <source>
        <strain evidence="2 3">DSM 20505</strain>
    </source>
</reference>
<evidence type="ECO:0000313" key="3">
    <source>
        <dbReference type="Proteomes" id="UP000051679"/>
    </source>
</evidence>
<dbReference type="Pfam" id="PF08241">
    <property type="entry name" value="Methyltransf_11"/>
    <property type="match status" value="1"/>
</dbReference>
<dbReference type="PATRIC" id="fig|1291052.5.peg.1325"/>
<dbReference type="InterPro" id="IPR029063">
    <property type="entry name" value="SAM-dependent_MTases_sf"/>
</dbReference>
<gene>
    <name evidence="2" type="ORF">FC18_GL001307</name>
</gene>
<feature type="domain" description="Methyltransferase type 11" evidence="1">
    <location>
        <begin position="54"/>
        <end position="150"/>
    </location>
</feature>
<dbReference type="AlphaFoldDB" id="A0A0R1ZQB8"/>
<dbReference type="CDD" id="cd02440">
    <property type="entry name" value="AdoMet_MTases"/>
    <property type="match status" value="1"/>
</dbReference>
<comment type="caution">
    <text evidence="2">The sequence shown here is derived from an EMBL/GenBank/DDBJ whole genome shotgun (WGS) entry which is preliminary data.</text>
</comment>
<dbReference type="STRING" id="1291052.FC18_GL001307"/>
<name>A0A0R1ZQB8_9LACO</name>
<dbReference type="EMBL" id="AYYO01000022">
    <property type="protein sequence ID" value="KRM55412.1"/>
    <property type="molecule type" value="Genomic_DNA"/>
</dbReference>
<sequence>MDKIINPDAVRQQYADDHNLMVRAHFHQRYNTNHDDLRDWFFEHASVAHARRILEVGCGNGDLWQNHLDLLPLDATLTLSDFAVGILQKAQTRFASNKQVSVVQVDVQEIPFPDNSFDVVIANHVLHHIADIPQAIAEMRRVLRPGGTLYALANGTNGLEHYLHEAIRQVEPTSTAFAQNLPFNLQNGQALLSHDFAEVTETPYPNSLHVTDPHAIVEYVASTRDMQSGITDDLLQELDQYFAAQAKKNGGFIDIKKEIGLFRAQ</sequence>
<dbReference type="Proteomes" id="UP000051679">
    <property type="component" value="Unassembled WGS sequence"/>
</dbReference>